<organism evidence="2 3">
    <name type="scientific">Anisodus acutangulus</name>
    <dbReference type="NCBI Taxonomy" id="402998"/>
    <lineage>
        <taxon>Eukaryota</taxon>
        <taxon>Viridiplantae</taxon>
        <taxon>Streptophyta</taxon>
        <taxon>Embryophyta</taxon>
        <taxon>Tracheophyta</taxon>
        <taxon>Spermatophyta</taxon>
        <taxon>Magnoliopsida</taxon>
        <taxon>eudicotyledons</taxon>
        <taxon>Gunneridae</taxon>
        <taxon>Pentapetalae</taxon>
        <taxon>asterids</taxon>
        <taxon>lamiids</taxon>
        <taxon>Solanales</taxon>
        <taxon>Solanaceae</taxon>
        <taxon>Solanoideae</taxon>
        <taxon>Hyoscyameae</taxon>
        <taxon>Anisodus</taxon>
    </lineage>
</organism>
<feature type="region of interest" description="Disordered" evidence="1">
    <location>
        <begin position="178"/>
        <end position="218"/>
    </location>
</feature>
<evidence type="ECO:0000256" key="1">
    <source>
        <dbReference type="SAM" id="MobiDB-lite"/>
    </source>
</evidence>
<name>A0A9Q1LH94_9SOLA</name>
<accession>A0A9Q1LH94</accession>
<feature type="compositionally biased region" description="Polar residues" evidence="1">
    <location>
        <begin position="1"/>
        <end position="10"/>
    </location>
</feature>
<sequence length="289" mass="32053">MPTMASANRDQAQEFQKDSKSRASIARPLHITNSLQYIVNRDGSNEQIQRYQENDISEKKTSMDDVLQSEERTTTAPKVYELSEVDTTEEIVLKRKEEEIAIPFAEFGSKELYLAGLAVKNGGNMTWVIHDEKRDEIRDRVQQSNTSLPYPCLITALCMKAGMPRINRIDRGNEILSTVDQSSPAGTSAPVTTSVPDVPATTSESVPATSVGTSSIPAAGQGIPSHSIQFLRLVDAKVTKLVEEFSAYVKKAIETTLAPHKEDFESVREEQKSISPECLIRLLTIIIFH</sequence>
<dbReference type="AlphaFoldDB" id="A0A9Q1LH94"/>
<feature type="compositionally biased region" description="Basic and acidic residues" evidence="1">
    <location>
        <begin position="54"/>
        <end position="73"/>
    </location>
</feature>
<gene>
    <name evidence="2" type="ORF">K7X08_035453</name>
</gene>
<comment type="caution">
    <text evidence="2">The sequence shown here is derived from an EMBL/GenBank/DDBJ whole genome shotgun (WGS) entry which is preliminary data.</text>
</comment>
<feature type="region of interest" description="Disordered" evidence="1">
    <location>
        <begin position="1"/>
        <end position="23"/>
    </location>
</feature>
<evidence type="ECO:0000313" key="2">
    <source>
        <dbReference type="EMBL" id="KAJ8537052.1"/>
    </source>
</evidence>
<keyword evidence="3" id="KW-1185">Reference proteome</keyword>
<proteinExistence type="predicted"/>
<dbReference type="Proteomes" id="UP001152561">
    <property type="component" value="Unassembled WGS sequence"/>
</dbReference>
<evidence type="ECO:0000313" key="3">
    <source>
        <dbReference type="Proteomes" id="UP001152561"/>
    </source>
</evidence>
<protein>
    <submittedName>
        <fullName evidence="2">Uncharacterized protein</fullName>
    </submittedName>
</protein>
<dbReference type="OrthoDB" id="1329217at2759"/>
<reference evidence="3" key="1">
    <citation type="journal article" date="2023" name="Proc. Natl. Acad. Sci. U.S.A.">
        <title>Genomic and structural basis for evolution of tropane alkaloid biosynthesis.</title>
        <authorList>
            <person name="Wanga Y.-J."/>
            <person name="Taina T."/>
            <person name="Yua J.-Y."/>
            <person name="Lia J."/>
            <person name="Xua B."/>
            <person name="Chenc J."/>
            <person name="D'Auriad J.C."/>
            <person name="Huanga J.-P."/>
            <person name="Huanga S.-X."/>
        </authorList>
    </citation>
    <scope>NUCLEOTIDE SEQUENCE [LARGE SCALE GENOMIC DNA]</scope>
    <source>
        <strain evidence="3">cv. KIB-2019</strain>
    </source>
</reference>
<feature type="compositionally biased region" description="Polar residues" evidence="1">
    <location>
        <begin position="178"/>
        <end position="216"/>
    </location>
</feature>
<dbReference type="EMBL" id="JAJAGQ010000018">
    <property type="protein sequence ID" value="KAJ8537052.1"/>
    <property type="molecule type" value="Genomic_DNA"/>
</dbReference>
<feature type="region of interest" description="Disordered" evidence="1">
    <location>
        <begin position="54"/>
        <end position="74"/>
    </location>
</feature>
<feature type="compositionally biased region" description="Basic and acidic residues" evidence="1">
    <location>
        <begin position="11"/>
        <end position="21"/>
    </location>
</feature>